<accession>A0ABW4FMR0</accession>
<dbReference type="InterPro" id="IPR052916">
    <property type="entry name" value="Type-I_RE_MTase_Subunit"/>
</dbReference>
<protein>
    <submittedName>
        <fullName evidence="4">N-6 DNA methylase</fullName>
    </submittedName>
</protein>
<gene>
    <name evidence="4" type="ORF">ACFSCY_21020</name>
</gene>
<dbReference type="PRINTS" id="PR00507">
    <property type="entry name" value="N12N6MTFRASE"/>
</dbReference>
<dbReference type="RefSeq" id="WP_343974447.1">
    <property type="nucleotide sequence ID" value="NZ_BAAAJG010000007.1"/>
</dbReference>
<keyword evidence="2" id="KW-0238">DNA-binding</keyword>
<keyword evidence="5" id="KW-1185">Reference proteome</keyword>
<dbReference type="GO" id="GO:0032259">
    <property type="term" value="P:methylation"/>
    <property type="evidence" value="ECO:0007669"/>
    <property type="project" value="UniProtKB-KW"/>
</dbReference>
<sequence>MERALMTAAEVARLAGVGRAAVSNWRRRYPDFPQPAGGSETSPTFRLSDIQNWLREQGKLGAQSGLELAWHQLDEAAGGDPVADVLASAGRYLAGGGAQPLLDDGLRRALDELARDAGPGEAYERLLRRYVEAHSRQLATTSSELAELMVELADVTSGSVLDPACGTGSLLRAVPEDVQVLGQEIDHGLAALAAARLAFRTGPADVRVGDSIRDDAFAGTTVEALLCNPPFNVRSWGFEELQYDGRWVYGLPPKGESELAWVQHCLAHLGPRGRAVLVMPPSVASRRSGRPIRSELLRRGALRAVIALPAGAVPPVNLPMHLWVLEQPEPGSAADGLLLVDTTAGASQRLDELGWSTVAERVRAAWLGRPVAGVSEESVFRVVPAIDLLDDEVDLAPARRLRPAVDIVDIGSVRKRLLDLVGGLPNLLPDVAPVGEGGHRASVTLGELARSGALLVRQQVGRWEIGNEGAGTPVLTARDLVTGSAPSGRLAPGANEPLDAVRLRAGDVVVPVVAPRPTAVVVEEGGALLGPNVHLVRPDPEQVDPWFLAGFLRSSEALRSAGSMSGMHRFDVRRVEVPRLPLEEQRRYGDTFRRIAAFARALDEAAALGRDVTQSLVDGVATGVLEPRRNT</sequence>
<evidence type="ECO:0000313" key="5">
    <source>
        <dbReference type="Proteomes" id="UP001597145"/>
    </source>
</evidence>
<dbReference type="PANTHER" id="PTHR42998">
    <property type="entry name" value="TYPE I RESTRICTION ENZYME HINDVIIP M PROTEIN-RELATED"/>
    <property type="match status" value="1"/>
</dbReference>
<dbReference type="GO" id="GO:0008168">
    <property type="term" value="F:methyltransferase activity"/>
    <property type="evidence" value="ECO:0007669"/>
    <property type="project" value="UniProtKB-KW"/>
</dbReference>
<dbReference type="InterPro" id="IPR044946">
    <property type="entry name" value="Restrct_endonuc_typeI_TRD_sf"/>
</dbReference>
<evidence type="ECO:0000259" key="3">
    <source>
        <dbReference type="Pfam" id="PF02384"/>
    </source>
</evidence>
<reference evidence="5" key="1">
    <citation type="journal article" date="2019" name="Int. J. Syst. Evol. Microbiol.">
        <title>The Global Catalogue of Microorganisms (GCM) 10K type strain sequencing project: providing services to taxonomists for standard genome sequencing and annotation.</title>
        <authorList>
            <consortium name="The Broad Institute Genomics Platform"/>
            <consortium name="The Broad Institute Genome Sequencing Center for Infectious Disease"/>
            <person name="Wu L."/>
            <person name="Ma J."/>
        </authorList>
    </citation>
    <scope>NUCLEOTIDE SEQUENCE [LARGE SCALE GENOMIC DNA]</scope>
    <source>
        <strain evidence="5">JCM 12165</strain>
    </source>
</reference>
<dbReference type="Proteomes" id="UP001597145">
    <property type="component" value="Unassembled WGS sequence"/>
</dbReference>
<keyword evidence="1" id="KW-0680">Restriction system</keyword>
<dbReference type="SUPFAM" id="SSF116734">
    <property type="entry name" value="DNA methylase specificity domain"/>
    <property type="match status" value="1"/>
</dbReference>
<dbReference type="InterPro" id="IPR003356">
    <property type="entry name" value="DNA_methylase_A-5"/>
</dbReference>
<dbReference type="SUPFAM" id="SSF53335">
    <property type="entry name" value="S-adenosyl-L-methionine-dependent methyltransferases"/>
    <property type="match status" value="1"/>
</dbReference>
<dbReference type="Gene3D" id="3.90.220.20">
    <property type="entry name" value="DNA methylase specificity domains"/>
    <property type="match status" value="1"/>
</dbReference>
<proteinExistence type="predicted"/>
<dbReference type="Pfam" id="PF02384">
    <property type="entry name" value="N6_Mtase"/>
    <property type="match status" value="1"/>
</dbReference>
<evidence type="ECO:0000313" key="4">
    <source>
        <dbReference type="EMBL" id="MFD1531918.1"/>
    </source>
</evidence>
<name>A0ABW4FMR0_9PSEU</name>
<dbReference type="PANTHER" id="PTHR42998:SF1">
    <property type="entry name" value="TYPE I RESTRICTION ENZYME HINDI METHYLASE SUBUNIT"/>
    <property type="match status" value="1"/>
</dbReference>
<evidence type="ECO:0000256" key="1">
    <source>
        <dbReference type="ARBA" id="ARBA00022747"/>
    </source>
</evidence>
<keyword evidence="4" id="KW-0808">Transferase</keyword>
<comment type="caution">
    <text evidence="4">The sequence shown here is derived from an EMBL/GenBank/DDBJ whole genome shotgun (WGS) entry which is preliminary data.</text>
</comment>
<dbReference type="EMBL" id="JBHUCP010000016">
    <property type="protein sequence ID" value="MFD1531918.1"/>
    <property type="molecule type" value="Genomic_DNA"/>
</dbReference>
<organism evidence="4 5">
    <name type="scientific">Pseudonocardia aurantiaca</name>
    <dbReference type="NCBI Taxonomy" id="75290"/>
    <lineage>
        <taxon>Bacteria</taxon>
        <taxon>Bacillati</taxon>
        <taxon>Actinomycetota</taxon>
        <taxon>Actinomycetes</taxon>
        <taxon>Pseudonocardiales</taxon>
        <taxon>Pseudonocardiaceae</taxon>
        <taxon>Pseudonocardia</taxon>
    </lineage>
</organism>
<evidence type="ECO:0000256" key="2">
    <source>
        <dbReference type="ARBA" id="ARBA00023125"/>
    </source>
</evidence>
<keyword evidence="4" id="KW-0489">Methyltransferase</keyword>
<dbReference type="InterPro" id="IPR029063">
    <property type="entry name" value="SAM-dependent_MTases_sf"/>
</dbReference>
<dbReference type="Gene3D" id="3.40.50.150">
    <property type="entry name" value="Vaccinia Virus protein VP39"/>
    <property type="match status" value="1"/>
</dbReference>
<feature type="domain" description="DNA methylase adenine-specific" evidence="3">
    <location>
        <begin position="120"/>
        <end position="344"/>
    </location>
</feature>